<sequence length="549" mass="60852">MNLGVNVYFLTVIICVTMIRGSHVCRRGELVHHTVSCDKFHRDCPNTYRCKVAQNNCCQYRKVPQCNPLIDNSTQAPYKCRGGGSITCPQGYYCYTDPKGLRYNMCCLDVTCIDNNGNMHKPADGKWLHEDGCNKCLCSNSGTISCSNKAKCALRCNEEDGVFWKAGCIRCECKNKRLNCLGVCERSLEETEYTPFSPCPEGCGKQAQVKRCNALNEAGAECSMHGLNWNTCNKVQCTTPGVRLTESTSIIIGGKEVSPKNNYRWMVYIDLLDDCRGGGTLISPRHILTSAHLISNKKFVRIKTGKHRISAEEPFEQERLVSSSSFKIHPNFDRITLNNDIAIIVLNEPIQMNNVTQPALLPPDNTFEIKRLACVITGWGDTEGSGSKSCSQRLYSDVLLRTWINDHDQCEGLSDEPVSDKMFCAHAEGHDSCYGDTGGPLQCRRKAHWTVYGITSWGARTCGTGSGVYTKVTEYIDWIQDTIKVDGNWGEWSPFTACSATCDIGKKSRVRVCTDPAPIGAGICPGFTHTDEDGTMAQVQETPCFVTPC</sequence>
<dbReference type="OrthoDB" id="6380398at2759"/>
<gene>
    <name evidence="3" type="ORF">OFUS_LOCUS15308</name>
</gene>
<dbReference type="PROSITE" id="PS50240">
    <property type="entry name" value="TRYPSIN_DOM"/>
    <property type="match status" value="1"/>
</dbReference>
<keyword evidence="1" id="KW-1015">Disulfide bond</keyword>
<dbReference type="InterPro" id="IPR001314">
    <property type="entry name" value="Peptidase_S1A"/>
</dbReference>
<dbReference type="Gene3D" id="2.40.10.10">
    <property type="entry name" value="Trypsin-like serine proteases"/>
    <property type="match status" value="1"/>
</dbReference>
<name>A0A8J1TT10_OWEFU</name>
<dbReference type="PRINTS" id="PR00722">
    <property type="entry name" value="CHYMOTRYPSIN"/>
</dbReference>
<dbReference type="Gene3D" id="2.20.100.10">
    <property type="entry name" value="Thrombospondin type-1 (TSP1) repeat"/>
    <property type="match status" value="1"/>
</dbReference>
<dbReference type="SMART" id="SM00209">
    <property type="entry name" value="TSP1"/>
    <property type="match status" value="2"/>
</dbReference>
<dbReference type="PROSITE" id="PS50092">
    <property type="entry name" value="TSP1"/>
    <property type="match status" value="1"/>
</dbReference>
<evidence type="ECO:0000313" key="3">
    <source>
        <dbReference type="EMBL" id="CAH1790047.1"/>
    </source>
</evidence>
<organism evidence="3 4">
    <name type="scientific">Owenia fusiformis</name>
    <name type="common">Polychaete worm</name>
    <dbReference type="NCBI Taxonomy" id="6347"/>
    <lineage>
        <taxon>Eukaryota</taxon>
        <taxon>Metazoa</taxon>
        <taxon>Spiralia</taxon>
        <taxon>Lophotrochozoa</taxon>
        <taxon>Annelida</taxon>
        <taxon>Polychaeta</taxon>
        <taxon>Sedentaria</taxon>
        <taxon>Canalipalpata</taxon>
        <taxon>Sabellida</taxon>
        <taxon>Oweniida</taxon>
        <taxon>Oweniidae</taxon>
        <taxon>Owenia</taxon>
    </lineage>
</organism>
<dbReference type="PANTHER" id="PTHR24256">
    <property type="entry name" value="TRYPTASE-RELATED"/>
    <property type="match status" value="1"/>
</dbReference>
<dbReference type="InterPro" id="IPR036383">
    <property type="entry name" value="TSP1_rpt_sf"/>
</dbReference>
<reference evidence="3" key="1">
    <citation type="submission" date="2022-03" db="EMBL/GenBank/DDBJ databases">
        <authorList>
            <person name="Martin C."/>
        </authorList>
    </citation>
    <scope>NUCLEOTIDE SEQUENCE</scope>
</reference>
<comment type="similarity">
    <text evidence="2">Belongs to the peptidase S1 family. CLIP subfamily.</text>
</comment>
<proteinExistence type="inferred from homology"/>
<dbReference type="AlphaFoldDB" id="A0A8J1TT10"/>
<dbReference type="InterPro" id="IPR043504">
    <property type="entry name" value="Peptidase_S1_PA_chymotrypsin"/>
</dbReference>
<comment type="caution">
    <text evidence="3">The sequence shown here is derived from an EMBL/GenBank/DDBJ whole genome shotgun (WGS) entry which is preliminary data.</text>
</comment>
<dbReference type="Pfam" id="PF00089">
    <property type="entry name" value="Trypsin"/>
    <property type="match status" value="1"/>
</dbReference>
<dbReference type="InterPro" id="IPR001254">
    <property type="entry name" value="Trypsin_dom"/>
</dbReference>
<dbReference type="SUPFAM" id="SSF50494">
    <property type="entry name" value="Trypsin-like serine proteases"/>
    <property type="match status" value="1"/>
</dbReference>
<dbReference type="EMBL" id="CAIIXF020000007">
    <property type="protein sequence ID" value="CAH1790047.1"/>
    <property type="molecule type" value="Genomic_DNA"/>
</dbReference>
<evidence type="ECO:0000256" key="1">
    <source>
        <dbReference type="ARBA" id="ARBA00023157"/>
    </source>
</evidence>
<dbReference type="Proteomes" id="UP000749559">
    <property type="component" value="Unassembled WGS sequence"/>
</dbReference>
<dbReference type="GO" id="GO:0004252">
    <property type="term" value="F:serine-type endopeptidase activity"/>
    <property type="evidence" value="ECO:0007669"/>
    <property type="project" value="InterPro"/>
</dbReference>
<evidence type="ECO:0000313" key="4">
    <source>
        <dbReference type="Proteomes" id="UP000749559"/>
    </source>
</evidence>
<dbReference type="GO" id="GO:0006508">
    <property type="term" value="P:proteolysis"/>
    <property type="evidence" value="ECO:0007669"/>
    <property type="project" value="InterPro"/>
</dbReference>
<keyword evidence="4" id="KW-1185">Reference proteome</keyword>
<dbReference type="SMART" id="SM00020">
    <property type="entry name" value="Tryp_SPc"/>
    <property type="match status" value="1"/>
</dbReference>
<accession>A0A8J1TT10</accession>
<dbReference type="InterPro" id="IPR009003">
    <property type="entry name" value="Peptidase_S1_PA"/>
</dbReference>
<dbReference type="Pfam" id="PF00090">
    <property type="entry name" value="TSP_1"/>
    <property type="match status" value="1"/>
</dbReference>
<dbReference type="InterPro" id="IPR051487">
    <property type="entry name" value="Ser/Thr_Proteases_Immune/Dev"/>
</dbReference>
<dbReference type="FunFam" id="2.40.10.10:FF:000068">
    <property type="entry name" value="transmembrane protease serine 2"/>
    <property type="match status" value="1"/>
</dbReference>
<dbReference type="InterPro" id="IPR000884">
    <property type="entry name" value="TSP1_rpt"/>
</dbReference>
<dbReference type="CDD" id="cd00190">
    <property type="entry name" value="Tryp_SPc"/>
    <property type="match status" value="1"/>
</dbReference>
<evidence type="ECO:0000256" key="2">
    <source>
        <dbReference type="ARBA" id="ARBA00024195"/>
    </source>
</evidence>
<protein>
    <submittedName>
        <fullName evidence="3">Uncharacterized protein</fullName>
    </submittedName>
</protein>
<dbReference type="SUPFAM" id="SSF82895">
    <property type="entry name" value="TSP-1 type 1 repeat"/>
    <property type="match status" value="1"/>
</dbReference>